<reference evidence="1 2" key="1">
    <citation type="submission" date="2018-11" db="EMBL/GenBank/DDBJ databases">
        <authorList>
            <consortium name="Pathogen Informatics"/>
        </authorList>
    </citation>
    <scope>NUCLEOTIDE SEQUENCE [LARGE SCALE GENOMIC DNA]</scope>
</reference>
<dbReference type="Proteomes" id="UP000050761">
    <property type="component" value="Unassembled WGS sequence"/>
</dbReference>
<evidence type="ECO:0000313" key="1">
    <source>
        <dbReference type="EMBL" id="VDP41442.1"/>
    </source>
</evidence>
<dbReference type="OrthoDB" id="5848411at2759"/>
<reference evidence="3" key="2">
    <citation type="submission" date="2019-09" db="UniProtKB">
        <authorList>
            <consortium name="WormBaseParasite"/>
        </authorList>
    </citation>
    <scope>IDENTIFICATION</scope>
</reference>
<name>A0A183GMD5_HELPZ</name>
<dbReference type="WBParaSite" id="HPBE_0002385501-mRNA-1">
    <property type="protein sequence ID" value="HPBE_0002385501-mRNA-1"/>
    <property type="gene ID" value="HPBE_0002385501"/>
</dbReference>
<gene>
    <name evidence="1" type="ORF">HPBE_LOCUS23855</name>
</gene>
<keyword evidence="2" id="KW-1185">Reference proteome</keyword>
<protein>
    <submittedName>
        <fullName evidence="3">Transposase</fullName>
    </submittedName>
</protein>
<sequence>MQHAKHSTDSEAFLGMSGLMDQVAHDSIMDDGHLERILFPSNGGKRDSIRAIGYSAKQVREVDQARKIDPSTQISGQLVPI</sequence>
<proteinExistence type="predicted"/>
<evidence type="ECO:0000313" key="3">
    <source>
        <dbReference type="WBParaSite" id="HPBE_0002385501-mRNA-1"/>
    </source>
</evidence>
<accession>A0A183GMD5</accession>
<evidence type="ECO:0000313" key="2">
    <source>
        <dbReference type="Proteomes" id="UP000050761"/>
    </source>
</evidence>
<dbReference type="AlphaFoldDB" id="A0A183GMD5"/>
<accession>A0A3P8CRG0</accession>
<organism evidence="2 3">
    <name type="scientific">Heligmosomoides polygyrus</name>
    <name type="common">Parasitic roundworm</name>
    <dbReference type="NCBI Taxonomy" id="6339"/>
    <lineage>
        <taxon>Eukaryota</taxon>
        <taxon>Metazoa</taxon>
        <taxon>Ecdysozoa</taxon>
        <taxon>Nematoda</taxon>
        <taxon>Chromadorea</taxon>
        <taxon>Rhabditida</taxon>
        <taxon>Rhabditina</taxon>
        <taxon>Rhabditomorpha</taxon>
        <taxon>Strongyloidea</taxon>
        <taxon>Heligmosomidae</taxon>
        <taxon>Heligmosomoides</taxon>
    </lineage>
</organism>
<dbReference type="EMBL" id="UZAH01035557">
    <property type="protein sequence ID" value="VDP41442.1"/>
    <property type="molecule type" value="Genomic_DNA"/>
</dbReference>